<sequence>MGGAFYQPVGVDRFRATGHTAGPWSAASQHLGPPSALLVRALEGCAPRDGIALARVTVEILGPVPVAELTVTAEVERAGRSVELLAAELRHDGRPVLRARAWRIARTDTTAVAGGAPPPLVGPDGATPMTVPDGWGRGYLDAVEWRVLRGGMFSSGPSVVWARPLVDLVDGESLTDLQRVFVIADSASGVSSRLDIRRWLFINTELSVHLYRVPSGEWVGMDAATWLGPGGVGLAASTLHDLTGPVGRSTQALLVRPRDAAASPGTAEA</sequence>
<dbReference type="InterPro" id="IPR049450">
    <property type="entry name" value="ACOT8-like_C"/>
</dbReference>
<dbReference type="Pfam" id="PF20789">
    <property type="entry name" value="4HBT_3C"/>
    <property type="match status" value="1"/>
</dbReference>
<evidence type="ECO:0008006" key="5">
    <source>
        <dbReference type="Google" id="ProtNLM"/>
    </source>
</evidence>
<feature type="domain" description="Acyl-CoA thioesterase-like N-terminal HotDog" evidence="1">
    <location>
        <begin position="21"/>
        <end position="103"/>
    </location>
</feature>
<accession>A0A4D4IW66</accession>
<dbReference type="InterPro" id="IPR029069">
    <property type="entry name" value="HotDog_dom_sf"/>
</dbReference>
<protein>
    <recommendedName>
        <fullName evidence="5">Thioesterase</fullName>
    </recommendedName>
</protein>
<dbReference type="AlphaFoldDB" id="A0A4D4IW66"/>
<dbReference type="Pfam" id="PF13622">
    <property type="entry name" value="4HBT_3"/>
    <property type="match status" value="1"/>
</dbReference>
<dbReference type="Proteomes" id="UP000298860">
    <property type="component" value="Unassembled WGS sequence"/>
</dbReference>
<dbReference type="RefSeq" id="WP_137811800.1">
    <property type="nucleotide sequence ID" value="NZ_BJFL01000001.1"/>
</dbReference>
<dbReference type="EMBL" id="BJFL01000001">
    <property type="protein sequence ID" value="GDY28595.1"/>
    <property type="molecule type" value="Genomic_DNA"/>
</dbReference>
<dbReference type="InterPro" id="IPR049449">
    <property type="entry name" value="TesB_ACOT8-like_N"/>
</dbReference>
<feature type="domain" description="Acyl-CoA thioesterase-like C-terminal" evidence="2">
    <location>
        <begin position="123"/>
        <end position="255"/>
    </location>
</feature>
<evidence type="ECO:0000313" key="4">
    <source>
        <dbReference type="Proteomes" id="UP000298860"/>
    </source>
</evidence>
<name>A0A4D4IW66_9PSEU</name>
<reference evidence="4" key="1">
    <citation type="submission" date="2019-04" db="EMBL/GenBank/DDBJ databases">
        <title>Draft genome sequence of Pseudonocardiaceae bacterium SL3-2-4.</title>
        <authorList>
            <person name="Ningsih F."/>
            <person name="Yokota A."/>
            <person name="Sakai Y."/>
            <person name="Nanatani K."/>
            <person name="Yabe S."/>
            <person name="Oetari A."/>
            <person name="Sjamsuridzal W."/>
        </authorList>
    </citation>
    <scope>NUCLEOTIDE SEQUENCE [LARGE SCALE GENOMIC DNA]</scope>
    <source>
        <strain evidence="4">SL3-2-4</strain>
    </source>
</reference>
<dbReference type="SUPFAM" id="SSF54637">
    <property type="entry name" value="Thioesterase/thiol ester dehydrase-isomerase"/>
    <property type="match status" value="2"/>
</dbReference>
<evidence type="ECO:0000259" key="2">
    <source>
        <dbReference type="Pfam" id="PF20789"/>
    </source>
</evidence>
<comment type="caution">
    <text evidence="3">The sequence shown here is derived from an EMBL/GenBank/DDBJ whole genome shotgun (WGS) entry which is preliminary data.</text>
</comment>
<evidence type="ECO:0000259" key="1">
    <source>
        <dbReference type="Pfam" id="PF13622"/>
    </source>
</evidence>
<dbReference type="OrthoDB" id="1413770at2"/>
<evidence type="ECO:0000313" key="3">
    <source>
        <dbReference type="EMBL" id="GDY28595.1"/>
    </source>
</evidence>
<gene>
    <name evidence="3" type="ORF">GTS_02280</name>
</gene>
<keyword evidence="4" id="KW-1185">Reference proteome</keyword>
<dbReference type="InterPro" id="IPR042171">
    <property type="entry name" value="Acyl-CoA_hotdog"/>
</dbReference>
<proteinExistence type="predicted"/>
<organism evidence="3 4">
    <name type="scientific">Gandjariella thermophila</name>
    <dbReference type="NCBI Taxonomy" id="1931992"/>
    <lineage>
        <taxon>Bacteria</taxon>
        <taxon>Bacillati</taxon>
        <taxon>Actinomycetota</taxon>
        <taxon>Actinomycetes</taxon>
        <taxon>Pseudonocardiales</taxon>
        <taxon>Pseudonocardiaceae</taxon>
        <taxon>Gandjariella</taxon>
    </lineage>
</organism>
<dbReference type="Gene3D" id="2.40.160.210">
    <property type="entry name" value="Acyl-CoA thioesterase, double hotdog domain"/>
    <property type="match status" value="1"/>
</dbReference>